<dbReference type="OrthoDB" id="4097008at2759"/>
<comment type="subcellular location">
    <subcellularLocation>
        <location evidence="2">Peroxisome membrane</location>
        <topology evidence="2">Peripheral membrane protein</topology>
    </subcellularLocation>
</comment>
<keyword evidence="5" id="KW-0472">Membrane</keyword>
<evidence type="ECO:0000256" key="3">
    <source>
        <dbReference type="ARBA" id="ARBA00010707"/>
    </source>
</evidence>
<dbReference type="Proteomes" id="UP000566819">
    <property type="component" value="Unassembled WGS sequence"/>
</dbReference>
<feature type="compositionally biased region" description="Basic and acidic residues" evidence="6">
    <location>
        <begin position="275"/>
        <end position="291"/>
    </location>
</feature>
<dbReference type="Pfam" id="PF12634">
    <property type="entry name" value="Inp1"/>
    <property type="match status" value="1"/>
</dbReference>
<evidence type="ECO:0000313" key="8">
    <source>
        <dbReference type="Proteomes" id="UP000566819"/>
    </source>
</evidence>
<evidence type="ECO:0000256" key="1">
    <source>
        <dbReference type="ARBA" id="ARBA00003594"/>
    </source>
</evidence>
<comment type="function">
    <text evidence="1">Required for peroxisome inheritance.</text>
</comment>
<dbReference type="InterPro" id="IPR024758">
    <property type="entry name" value="Inp1"/>
</dbReference>
<evidence type="ECO:0000256" key="2">
    <source>
        <dbReference type="ARBA" id="ARBA00004421"/>
    </source>
</evidence>
<proteinExistence type="inferred from homology"/>
<feature type="region of interest" description="Disordered" evidence="6">
    <location>
        <begin position="263"/>
        <end position="345"/>
    </location>
</feature>
<feature type="compositionally biased region" description="Polar residues" evidence="6">
    <location>
        <begin position="419"/>
        <end position="432"/>
    </location>
</feature>
<keyword evidence="8" id="KW-1185">Reference proteome</keyword>
<feature type="region of interest" description="Disordered" evidence="6">
    <location>
        <begin position="616"/>
        <end position="636"/>
    </location>
</feature>
<feature type="compositionally biased region" description="Low complexity" evidence="6">
    <location>
        <begin position="392"/>
        <end position="413"/>
    </location>
</feature>
<dbReference type="GO" id="GO:0045033">
    <property type="term" value="P:peroxisome inheritance"/>
    <property type="evidence" value="ECO:0007669"/>
    <property type="project" value="InterPro"/>
</dbReference>
<evidence type="ECO:0000313" key="7">
    <source>
        <dbReference type="EMBL" id="KAF4632671.1"/>
    </source>
</evidence>
<dbReference type="EMBL" id="JAAMPI010000327">
    <property type="protein sequence ID" value="KAF4632671.1"/>
    <property type="molecule type" value="Genomic_DNA"/>
</dbReference>
<feature type="compositionally biased region" description="Polar residues" evidence="6">
    <location>
        <begin position="450"/>
        <end position="471"/>
    </location>
</feature>
<sequence>MESSPVLKRSFSLPPSRSPTTPDPQVEVLYNLPSARIIAFSTSNSLIRPGSNNGSPIVEDIPGTLPWVSRFERTIAVGPLRIYRAPGSVAFLNCANALQPILPKSQSWCVDGDSKFVLQIRRPQYWRIEVPNQNREEKIRVEELKEVLSKVLLFEKTPCPFQRDFTVQLPEAPQTPIKKRPWKPVNNQNASPIMQPNCLENGYGFGSTDSPSALSRPTTPLIGNTTIEEPPKTSQTSPTITEIYVESTNAQPHVEIMHSELGEQSPLLSTSRVPPLDEKLSSAEQSSRDINKSPSTITLAPSLLESSTFTSSQKSESRGDDSDSFSDATDDTNITPKISHFQSKFQPPLDMEPEYRLQALQNCSRFATAPPVLSLITSPPSKHRTKSPLRGSIVPESDSSFSSSVESFHSIQSWHSPLDSPSPQTPGKSSGSLKYPYPHDNIVLPKQSHTRQTSELTTAPSEVQSETSNISPLPATPTLSADVGEKSDEESIEIVTPPPVGSNIRHRATTSSNSRRRELSPLPAAVNLFSPPPIQRSRRMQTARHIPTAIIQTTCKILLSPPSHLLHMMLNIASKIAAGEWRGFLFSGYGEVHWDLEDEYARGEVWAEDDYGITIPGSKSKAKRTSNEGGGSWEVD</sequence>
<comment type="similarity">
    <text evidence="3">Belongs to the INP1 family.</text>
</comment>
<feature type="region of interest" description="Disordered" evidence="6">
    <location>
        <begin position="1"/>
        <end position="24"/>
    </location>
</feature>
<comment type="caution">
    <text evidence="7">The sequence shown here is derived from an EMBL/GenBank/DDBJ whole genome shotgun (WGS) entry which is preliminary data.</text>
</comment>
<dbReference type="GO" id="GO:0005780">
    <property type="term" value="C:extrinsic component of intraperoxisomal membrane"/>
    <property type="evidence" value="ECO:0007669"/>
    <property type="project" value="InterPro"/>
</dbReference>
<feature type="region of interest" description="Disordered" evidence="6">
    <location>
        <begin position="375"/>
        <end position="517"/>
    </location>
</feature>
<feature type="compositionally biased region" description="Polar residues" evidence="6">
    <location>
        <begin position="333"/>
        <end position="345"/>
    </location>
</feature>
<accession>A0A8H4RNU4</accession>
<evidence type="ECO:0000256" key="4">
    <source>
        <dbReference type="ARBA" id="ARBA00021397"/>
    </source>
</evidence>
<feature type="compositionally biased region" description="Low complexity" evidence="6">
    <location>
        <begin position="305"/>
        <end position="314"/>
    </location>
</feature>
<name>A0A8H4RNU4_9HELO</name>
<organism evidence="7 8">
    <name type="scientific">Cudoniella acicularis</name>
    <dbReference type="NCBI Taxonomy" id="354080"/>
    <lineage>
        <taxon>Eukaryota</taxon>
        <taxon>Fungi</taxon>
        <taxon>Dikarya</taxon>
        <taxon>Ascomycota</taxon>
        <taxon>Pezizomycotina</taxon>
        <taxon>Leotiomycetes</taxon>
        <taxon>Helotiales</taxon>
        <taxon>Tricladiaceae</taxon>
        <taxon>Cudoniella</taxon>
    </lineage>
</organism>
<gene>
    <name evidence="7" type="ORF">G7Y89_g5457</name>
</gene>
<protein>
    <recommendedName>
        <fullName evidence="4">Inheritance of peroxisomes protein 1</fullName>
    </recommendedName>
</protein>
<evidence type="ECO:0000256" key="6">
    <source>
        <dbReference type="SAM" id="MobiDB-lite"/>
    </source>
</evidence>
<reference evidence="7 8" key="1">
    <citation type="submission" date="2020-03" db="EMBL/GenBank/DDBJ databases">
        <title>Draft Genome Sequence of Cudoniella acicularis.</title>
        <authorList>
            <person name="Buettner E."/>
            <person name="Kellner H."/>
        </authorList>
    </citation>
    <scope>NUCLEOTIDE SEQUENCE [LARGE SCALE GENOMIC DNA]</scope>
    <source>
        <strain evidence="7 8">DSM 108380</strain>
    </source>
</reference>
<dbReference type="AlphaFoldDB" id="A0A8H4RNU4"/>
<evidence type="ECO:0000256" key="5">
    <source>
        <dbReference type="ARBA" id="ARBA00023136"/>
    </source>
</evidence>